<dbReference type="Pfam" id="PF10233">
    <property type="entry name" value="Cg6151-P"/>
    <property type="match status" value="1"/>
</dbReference>
<keyword evidence="4 6" id="KW-1133">Transmembrane helix</keyword>
<gene>
    <name evidence="7" type="ORF">BCR42DRAFT_413774</name>
</gene>
<protein>
    <recommendedName>
        <fullName evidence="9">Golgi apparatus membrane protein TVP18</fullName>
    </recommendedName>
</protein>
<dbReference type="GO" id="GO:0012505">
    <property type="term" value="C:endomembrane system"/>
    <property type="evidence" value="ECO:0007669"/>
    <property type="project" value="UniProtKB-SubCell"/>
</dbReference>
<feature type="transmembrane region" description="Helical" evidence="6">
    <location>
        <begin position="80"/>
        <end position="100"/>
    </location>
</feature>
<dbReference type="PANTHER" id="PTHR13314:SF2">
    <property type="entry name" value="CALCIUM CHANNEL FLOWER HOMOLOG"/>
    <property type="match status" value="1"/>
</dbReference>
<evidence type="ECO:0000256" key="6">
    <source>
        <dbReference type="SAM" id="Phobius"/>
    </source>
</evidence>
<keyword evidence="3 6" id="KW-0812">Transmembrane</keyword>
<keyword evidence="5 6" id="KW-0472">Membrane</keyword>
<keyword evidence="8" id="KW-1185">Reference proteome</keyword>
<feature type="transmembrane region" description="Helical" evidence="6">
    <location>
        <begin position="12"/>
        <end position="33"/>
    </location>
</feature>
<accession>A0A1X2II79</accession>
<dbReference type="OrthoDB" id="128924at2759"/>
<evidence type="ECO:0000256" key="4">
    <source>
        <dbReference type="ARBA" id="ARBA00022989"/>
    </source>
</evidence>
<comment type="caution">
    <text evidence="7">The sequence shown here is derived from an EMBL/GenBank/DDBJ whole genome shotgun (WGS) entry which is preliminary data.</text>
</comment>
<dbReference type="InterPro" id="IPR019365">
    <property type="entry name" value="TVP18/Ca-channel_flower"/>
</dbReference>
<dbReference type="PANTHER" id="PTHR13314">
    <property type="entry name" value="CALCIUM CHANNEL FLOWER HOMOLOG"/>
    <property type="match status" value="1"/>
</dbReference>
<dbReference type="AlphaFoldDB" id="A0A1X2II79"/>
<dbReference type="GO" id="GO:0016020">
    <property type="term" value="C:membrane"/>
    <property type="evidence" value="ECO:0007669"/>
    <property type="project" value="InterPro"/>
</dbReference>
<comment type="subcellular location">
    <subcellularLocation>
        <location evidence="1">Endomembrane system</location>
        <topology evidence="1">Multi-pass membrane protein</topology>
    </subcellularLocation>
</comment>
<feature type="transmembrane region" description="Helical" evidence="6">
    <location>
        <begin position="106"/>
        <end position="126"/>
    </location>
</feature>
<evidence type="ECO:0000256" key="1">
    <source>
        <dbReference type="ARBA" id="ARBA00004127"/>
    </source>
</evidence>
<feature type="transmembrane region" description="Helical" evidence="6">
    <location>
        <begin position="39"/>
        <end position="59"/>
    </location>
</feature>
<dbReference type="Proteomes" id="UP000193560">
    <property type="component" value="Unassembled WGS sequence"/>
</dbReference>
<sequence length="145" mass="15564">MGCFDEAKSMNFSLYGQWLGIISIILLIALGIVDFTSHWAFSIVGWVIAFLLVLVEIPLCFKLCPTSPKLDGFISYFENCYFRAVMYLVFAVVMFLSNLLSGATPLIAAAVTLLLGAISYGAAAVMGQAFASSRILGGTGTDNVV</sequence>
<proteinExistence type="inferred from homology"/>
<evidence type="ECO:0000256" key="2">
    <source>
        <dbReference type="ARBA" id="ARBA00005738"/>
    </source>
</evidence>
<comment type="similarity">
    <text evidence="2">Belongs to the TVP18 family.</text>
</comment>
<organism evidence="7 8">
    <name type="scientific">Absidia repens</name>
    <dbReference type="NCBI Taxonomy" id="90262"/>
    <lineage>
        <taxon>Eukaryota</taxon>
        <taxon>Fungi</taxon>
        <taxon>Fungi incertae sedis</taxon>
        <taxon>Mucoromycota</taxon>
        <taxon>Mucoromycotina</taxon>
        <taxon>Mucoromycetes</taxon>
        <taxon>Mucorales</taxon>
        <taxon>Cunninghamellaceae</taxon>
        <taxon>Absidia</taxon>
    </lineage>
</organism>
<dbReference type="SMART" id="SM01077">
    <property type="entry name" value="Cg6151-P"/>
    <property type="match status" value="1"/>
</dbReference>
<evidence type="ECO:0000256" key="5">
    <source>
        <dbReference type="ARBA" id="ARBA00023136"/>
    </source>
</evidence>
<dbReference type="GO" id="GO:0016192">
    <property type="term" value="P:vesicle-mediated transport"/>
    <property type="evidence" value="ECO:0007669"/>
    <property type="project" value="TreeGrafter"/>
</dbReference>
<evidence type="ECO:0000256" key="3">
    <source>
        <dbReference type="ARBA" id="ARBA00022692"/>
    </source>
</evidence>
<dbReference type="STRING" id="90262.A0A1X2II79"/>
<evidence type="ECO:0000313" key="7">
    <source>
        <dbReference type="EMBL" id="ORZ17021.1"/>
    </source>
</evidence>
<reference evidence="7 8" key="1">
    <citation type="submission" date="2016-07" db="EMBL/GenBank/DDBJ databases">
        <title>Pervasive Adenine N6-methylation of Active Genes in Fungi.</title>
        <authorList>
            <consortium name="DOE Joint Genome Institute"/>
            <person name="Mondo S.J."/>
            <person name="Dannebaum R.O."/>
            <person name="Kuo R.C."/>
            <person name="Labutti K."/>
            <person name="Haridas S."/>
            <person name="Kuo A."/>
            <person name="Salamov A."/>
            <person name="Ahrendt S.R."/>
            <person name="Lipzen A."/>
            <person name="Sullivan W."/>
            <person name="Andreopoulos W.B."/>
            <person name="Clum A."/>
            <person name="Lindquist E."/>
            <person name="Daum C."/>
            <person name="Ramamoorthy G.K."/>
            <person name="Gryganskyi A."/>
            <person name="Culley D."/>
            <person name="Magnuson J.K."/>
            <person name="James T.Y."/>
            <person name="O'Malley M.A."/>
            <person name="Stajich J.E."/>
            <person name="Spatafora J.W."/>
            <person name="Visel A."/>
            <person name="Grigoriev I.V."/>
        </authorList>
    </citation>
    <scope>NUCLEOTIDE SEQUENCE [LARGE SCALE GENOMIC DNA]</scope>
    <source>
        <strain evidence="7 8">NRRL 1336</strain>
    </source>
</reference>
<evidence type="ECO:0000313" key="8">
    <source>
        <dbReference type="Proteomes" id="UP000193560"/>
    </source>
</evidence>
<evidence type="ECO:0008006" key="9">
    <source>
        <dbReference type="Google" id="ProtNLM"/>
    </source>
</evidence>
<dbReference type="EMBL" id="MCGE01000010">
    <property type="protein sequence ID" value="ORZ17021.1"/>
    <property type="molecule type" value="Genomic_DNA"/>
</dbReference>
<name>A0A1X2II79_9FUNG</name>